<dbReference type="PANTHER" id="PTHR13900:SF0">
    <property type="entry name" value="TRANSCRIPTION INITIATION FACTOR TFIID SUBUNIT 1"/>
    <property type="match status" value="1"/>
</dbReference>
<dbReference type="RefSeq" id="XP_013335150.1">
    <property type="nucleotide sequence ID" value="XM_013479696.1"/>
</dbReference>
<feature type="compositionally biased region" description="Low complexity" evidence="4">
    <location>
        <begin position="346"/>
        <end position="379"/>
    </location>
</feature>
<dbReference type="InterPro" id="IPR040240">
    <property type="entry name" value="TAF1"/>
</dbReference>
<dbReference type="PROSITE" id="PS50014">
    <property type="entry name" value="BROMODOMAIN_2"/>
    <property type="match status" value="1"/>
</dbReference>
<feature type="domain" description="Bromo" evidence="5">
    <location>
        <begin position="686"/>
        <end position="756"/>
    </location>
</feature>
<evidence type="ECO:0000313" key="7">
    <source>
        <dbReference type="Proteomes" id="UP000030763"/>
    </source>
</evidence>
<evidence type="ECO:0000256" key="2">
    <source>
        <dbReference type="PROSITE-ProRule" id="PRU00035"/>
    </source>
</evidence>
<evidence type="ECO:0000313" key="6">
    <source>
        <dbReference type="EMBL" id="CDJ58504.1"/>
    </source>
</evidence>
<gene>
    <name evidence="6" type="ORF">EMWEY_00051300</name>
</gene>
<evidence type="ECO:0000259" key="5">
    <source>
        <dbReference type="PROSITE" id="PS50014"/>
    </source>
</evidence>
<dbReference type="GO" id="GO:0051123">
    <property type="term" value="P:RNA polymerase II preinitiation complex assembly"/>
    <property type="evidence" value="ECO:0007669"/>
    <property type="project" value="TreeGrafter"/>
</dbReference>
<dbReference type="InterPro" id="IPR036427">
    <property type="entry name" value="Bromodomain-like_sf"/>
</dbReference>
<dbReference type="EMBL" id="HG719687">
    <property type="protein sequence ID" value="CDJ58504.1"/>
    <property type="molecule type" value="Genomic_DNA"/>
</dbReference>
<dbReference type="Proteomes" id="UP000030763">
    <property type="component" value="Unassembled WGS sequence"/>
</dbReference>
<keyword evidence="3" id="KW-0175">Coiled coil</keyword>
<evidence type="ECO:0000256" key="3">
    <source>
        <dbReference type="SAM" id="Coils"/>
    </source>
</evidence>
<feature type="non-terminal residue" evidence="6">
    <location>
        <position position="1"/>
    </location>
</feature>
<keyword evidence="1 2" id="KW-0103">Bromodomain</keyword>
<evidence type="ECO:0000256" key="4">
    <source>
        <dbReference type="SAM" id="MobiDB-lite"/>
    </source>
</evidence>
<dbReference type="SUPFAM" id="SSF47370">
    <property type="entry name" value="Bromodomain"/>
    <property type="match status" value="1"/>
</dbReference>
<dbReference type="VEuPathDB" id="ToxoDB:EMWEY_00051300"/>
<dbReference type="PRINTS" id="PR00503">
    <property type="entry name" value="BROMODOMAIN"/>
</dbReference>
<keyword evidence="7" id="KW-1185">Reference proteome</keyword>
<name>U6M7P7_EIMMA</name>
<dbReference type="GO" id="GO:0005669">
    <property type="term" value="C:transcription factor TFIID complex"/>
    <property type="evidence" value="ECO:0007669"/>
    <property type="project" value="InterPro"/>
</dbReference>
<dbReference type="CDD" id="cd04369">
    <property type="entry name" value="Bromodomain"/>
    <property type="match status" value="1"/>
</dbReference>
<dbReference type="AlphaFoldDB" id="U6M7P7"/>
<feature type="compositionally biased region" description="Acidic residues" evidence="4">
    <location>
        <begin position="611"/>
        <end position="631"/>
    </location>
</feature>
<proteinExistence type="predicted"/>
<protein>
    <submittedName>
        <fullName evidence="6">Bromodomain-containing protein, putative</fullName>
    </submittedName>
</protein>
<dbReference type="GO" id="GO:0017025">
    <property type="term" value="F:TBP-class protein binding"/>
    <property type="evidence" value="ECO:0007669"/>
    <property type="project" value="InterPro"/>
</dbReference>
<accession>U6M7P7</accession>
<dbReference type="InterPro" id="IPR001487">
    <property type="entry name" value="Bromodomain"/>
</dbReference>
<dbReference type="OrthoDB" id="21449at2759"/>
<feature type="region of interest" description="Disordered" evidence="4">
    <location>
        <begin position="531"/>
        <end position="666"/>
    </location>
</feature>
<dbReference type="GO" id="GO:0016251">
    <property type="term" value="F:RNA polymerase II general transcription initiation factor activity"/>
    <property type="evidence" value="ECO:0007669"/>
    <property type="project" value="InterPro"/>
</dbReference>
<dbReference type="GO" id="GO:0004402">
    <property type="term" value="F:histone acetyltransferase activity"/>
    <property type="evidence" value="ECO:0007669"/>
    <property type="project" value="InterPro"/>
</dbReference>
<feature type="region of interest" description="Disordered" evidence="4">
    <location>
        <begin position="327"/>
        <end position="380"/>
    </location>
</feature>
<reference evidence="6" key="1">
    <citation type="submission" date="2013-10" db="EMBL/GenBank/DDBJ databases">
        <title>Genomic analysis of the causative agents of coccidiosis in chickens.</title>
        <authorList>
            <person name="Reid A.J."/>
            <person name="Blake D."/>
            <person name="Billington K."/>
            <person name="Browne H."/>
            <person name="Dunn M."/>
            <person name="Hung S."/>
            <person name="Kawahara F."/>
            <person name="Miranda-Saavedra D."/>
            <person name="Mourier T."/>
            <person name="Nagra H."/>
            <person name="Otto T.D."/>
            <person name="Rawlings N."/>
            <person name="Sanchez A."/>
            <person name="Sanders M."/>
            <person name="Subramaniam C."/>
            <person name="Tay Y."/>
            <person name="Dear P."/>
            <person name="Doerig C."/>
            <person name="Gruber A."/>
            <person name="Parkinson J."/>
            <person name="Shirley M."/>
            <person name="Wan K.L."/>
            <person name="Berriman M."/>
            <person name="Tomley F."/>
            <person name="Pain A."/>
        </authorList>
    </citation>
    <scope>NUCLEOTIDE SEQUENCE [LARGE SCALE GENOMIC DNA]</scope>
    <source>
        <strain evidence="6">Weybridge</strain>
    </source>
</reference>
<feature type="compositionally biased region" description="Basic residues" evidence="4">
    <location>
        <begin position="646"/>
        <end position="656"/>
    </location>
</feature>
<dbReference type="PANTHER" id="PTHR13900">
    <property type="entry name" value="TRANSCRIPTION INITIATION FACTOR TFIID"/>
    <property type="match status" value="1"/>
</dbReference>
<dbReference type="GeneID" id="25339116"/>
<dbReference type="Gene3D" id="1.20.920.10">
    <property type="entry name" value="Bromodomain-like"/>
    <property type="match status" value="1"/>
</dbReference>
<reference evidence="6" key="2">
    <citation type="submission" date="2013-10" db="EMBL/GenBank/DDBJ databases">
        <authorList>
            <person name="Aslett M."/>
        </authorList>
    </citation>
    <scope>NUCLEOTIDE SEQUENCE [LARGE SCALE GENOMIC DNA]</scope>
    <source>
        <strain evidence="6">Weybridge</strain>
    </source>
</reference>
<feature type="coiled-coil region" evidence="3">
    <location>
        <begin position="390"/>
        <end position="417"/>
    </location>
</feature>
<sequence>FVRETGVTEMKRVKENIKARFCPPVVEKEVAQLLKQLSPIAPHRLPLLPESSLISIISPETVCGLETSQAAWLRLRAVGISTLTSPEGLSNACAFVEAEERQQQQAAASARRRLRQLQQQQQQRREALGLPSDGAAASAAAEQQQLQQLLLTLSNSRAGRRHSPLIRFIEELLLLVPWQTTKECREVLQNKGSAQFLLTGFADPSCGRGEGIALLKRGSRSRSSGSNPLVVQQPLRRHATGGIAGTVDDLRKLGMMELRARLLQYGLSDAVIRTLPRWDQVALVRQYRDGFGADDGNSKGRGAGVRLPTEEYEAKLCSILKRQQAALKADEPVVTDTDDDMPPSTPQQQQQPGADATAAAGAATSTATASQQQQQSGAGEDVADALFAGCEESDHEADETELEMRELQVLRDRQEARSQRPLTQEEQLRAEATVRAVPCLRWTRKRRQQVGDSFAAERCILIYGAENIKAFLAWRDKRLAKKRQRQMNAVHSKEALAGKRICRACGRPGHIASNVNCPLYRGPKRLGSAVGETVAKRKRRRTGGSDVELGLTAETSLQGEGAGSLCSSSTRRRRGRGGAATLLSGSSEDERDDGYGGAAAEATADVWGADEAPDDSDEVSSELEDDDDDDEGVGKSLKGSFSRSSKTGRHRKRGRHSALTDRDSAHMQQPIDALNVSFARVVNLLLQQQTFKPFVNRVDDRVAPGYSVVVQHPMFLRKVLSKCRERQYTSVAAFKDDINLIVSNCLLFNPVGSPSAWLRDRAVQLQQLAMQRLAEQPQIAEYEAALQQNAIHVQQQQQYSTYGYDDD</sequence>
<feature type="coiled-coil region" evidence="3">
    <location>
        <begin position="100"/>
        <end position="127"/>
    </location>
</feature>
<evidence type="ECO:0000256" key="1">
    <source>
        <dbReference type="ARBA" id="ARBA00023117"/>
    </source>
</evidence>
<organism evidence="6 7">
    <name type="scientific">Eimeria maxima</name>
    <name type="common">Coccidian parasite</name>
    <dbReference type="NCBI Taxonomy" id="5804"/>
    <lineage>
        <taxon>Eukaryota</taxon>
        <taxon>Sar</taxon>
        <taxon>Alveolata</taxon>
        <taxon>Apicomplexa</taxon>
        <taxon>Conoidasida</taxon>
        <taxon>Coccidia</taxon>
        <taxon>Eucoccidiorida</taxon>
        <taxon>Eimeriorina</taxon>
        <taxon>Eimeriidae</taxon>
        <taxon>Eimeria</taxon>
    </lineage>
</organism>
<dbReference type="Pfam" id="PF00439">
    <property type="entry name" value="Bromodomain"/>
    <property type="match status" value="1"/>
</dbReference>
<dbReference type="SMART" id="SM00297">
    <property type="entry name" value="BROMO"/>
    <property type="match status" value="1"/>
</dbReference>